<organism evidence="1 2">
    <name type="scientific">Fusarium agapanthi</name>
    <dbReference type="NCBI Taxonomy" id="1803897"/>
    <lineage>
        <taxon>Eukaryota</taxon>
        <taxon>Fungi</taxon>
        <taxon>Dikarya</taxon>
        <taxon>Ascomycota</taxon>
        <taxon>Pezizomycotina</taxon>
        <taxon>Sordariomycetes</taxon>
        <taxon>Hypocreomycetidae</taxon>
        <taxon>Hypocreales</taxon>
        <taxon>Nectriaceae</taxon>
        <taxon>Fusarium</taxon>
        <taxon>Fusarium fujikuroi species complex</taxon>
    </lineage>
</organism>
<name>A0A9P5EE47_9HYPO</name>
<dbReference type="OrthoDB" id="187139at2759"/>
<sequence>MKLAITARSLTSNEFVEIDPSVRSLDVLSRYKSRGYLIGFAKKLFELVPKVAKLVEARRKGEQQTPERPTALTKEYNYMLQRLQSNNEGNDGSNGLRPYKERAGATMIYQNALIMYLESAFHRNMLANPELIFEIQERIDQMMPKFYSLFVSE</sequence>
<protein>
    <submittedName>
        <fullName evidence="1">Transcriptional activator UGA3</fullName>
    </submittedName>
</protein>
<accession>A0A9P5EE47</accession>
<comment type="caution">
    <text evidence="1">The sequence shown here is derived from an EMBL/GenBank/DDBJ whole genome shotgun (WGS) entry which is preliminary data.</text>
</comment>
<reference evidence="1" key="1">
    <citation type="submission" date="2020-01" db="EMBL/GenBank/DDBJ databases">
        <title>Identification and distribution of gene clusters putatively required for synthesis of sphingolipid metabolism inhibitors in phylogenetically diverse species of the filamentous fungus Fusarium.</title>
        <authorList>
            <person name="Kim H.-S."/>
            <person name="Busman M."/>
            <person name="Brown D.W."/>
            <person name="Divon H."/>
            <person name="Uhlig S."/>
            <person name="Proctor R.H."/>
        </authorList>
    </citation>
    <scope>NUCLEOTIDE SEQUENCE</scope>
    <source>
        <strain evidence="1">NRRL 31653</strain>
    </source>
</reference>
<keyword evidence="2" id="KW-1185">Reference proteome</keyword>
<dbReference type="Proteomes" id="UP000737391">
    <property type="component" value="Unassembled WGS sequence"/>
</dbReference>
<evidence type="ECO:0000313" key="1">
    <source>
        <dbReference type="EMBL" id="KAF4499474.1"/>
    </source>
</evidence>
<dbReference type="EMBL" id="LUFC02000255">
    <property type="protein sequence ID" value="KAF4499474.1"/>
    <property type="molecule type" value="Genomic_DNA"/>
</dbReference>
<gene>
    <name evidence="1" type="ORF">FAGAP_4367</name>
</gene>
<dbReference type="AlphaFoldDB" id="A0A9P5EE47"/>
<evidence type="ECO:0000313" key="2">
    <source>
        <dbReference type="Proteomes" id="UP000737391"/>
    </source>
</evidence>
<proteinExistence type="predicted"/>